<reference evidence="1" key="1">
    <citation type="journal article" date="2020" name="mSystems">
        <title>Genome- and Community-Level Interaction Insights into Carbon Utilization and Element Cycling Functions of Hydrothermarchaeota in Hydrothermal Sediment.</title>
        <authorList>
            <person name="Zhou Z."/>
            <person name="Liu Y."/>
            <person name="Xu W."/>
            <person name="Pan J."/>
            <person name="Luo Z.H."/>
            <person name="Li M."/>
        </authorList>
    </citation>
    <scope>NUCLEOTIDE SEQUENCE [LARGE SCALE GENOMIC DNA]</scope>
    <source>
        <strain evidence="1">HyVt-505</strain>
    </source>
</reference>
<comment type="caution">
    <text evidence="1">The sequence shown here is derived from an EMBL/GenBank/DDBJ whole genome shotgun (WGS) entry which is preliminary data.</text>
</comment>
<dbReference type="Pfam" id="PF04304">
    <property type="entry name" value="DUF454"/>
    <property type="match status" value="1"/>
</dbReference>
<dbReference type="AlphaFoldDB" id="A0A832J7F1"/>
<dbReference type="PANTHER" id="PTHR35813:SF1">
    <property type="entry name" value="INNER MEMBRANE PROTEIN YBAN"/>
    <property type="match status" value="1"/>
</dbReference>
<dbReference type="PANTHER" id="PTHR35813">
    <property type="entry name" value="INNER MEMBRANE PROTEIN YBAN"/>
    <property type="match status" value="1"/>
</dbReference>
<evidence type="ECO:0000313" key="1">
    <source>
        <dbReference type="EMBL" id="HHJ81311.1"/>
    </source>
</evidence>
<protein>
    <submittedName>
        <fullName evidence="1">DUF454 domain-containing protein</fullName>
    </submittedName>
</protein>
<organism evidence="1">
    <name type="scientific">Candidatus Tenderia electrophaga</name>
    <dbReference type="NCBI Taxonomy" id="1748243"/>
    <lineage>
        <taxon>Bacteria</taxon>
        <taxon>Pseudomonadati</taxon>
        <taxon>Pseudomonadota</taxon>
        <taxon>Gammaproteobacteria</taxon>
        <taxon>Candidatus Tenderiales</taxon>
        <taxon>Candidatus Tenderiaceae</taxon>
        <taxon>Candidatus Tenderia</taxon>
    </lineage>
</organism>
<dbReference type="PIRSF" id="PIRSF016789">
    <property type="entry name" value="DUF454"/>
    <property type="match status" value="1"/>
</dbReference>
<dbReference type="EMBL" id="DRNF01000424">
    <property type="protein sequence ID" value="HHJ81311.1"/>
    <property type="molecule type" value="Genomic_DNA"/>
</dbReference>
<dbReference type="Proteomes" id="UP000885832">
    <property type="component" value="Unassembled WGS sequence"/>
</dbReference>
<name>A0A832J7F1_9GAMM</name>
<accession>A0A832J7F1</accession>
<gene>
    <name evidence="1" type="ORF">ENJ65_06720</name>
</gene>
<sequence length="82" mass="9144">MKPLLIILGFICLGLAVLGVILPVMPTTCFVLMAAACFAKSSPRFYNWLLASRIFGPMINHWQTTRSMPKRAKIMAITSILF</sequence>
<proteinExistence type="predicted"/>
<dbReference type="GO" id="GO:0005886">
    <property type="term" value="C:plasma membrane"/>
    <property type="evidence" value="ECO:0007669"/>
    <property type="project" value="TreeGrafter"/>
</dbReference>
<feature type="non-terminal residue" evidence="1">
    <location>
        <position position="82"/>
    </location>
</feature>
<dbReference type="InterPro" id="IPR007401">
    <property type="entry name" value="DUF454"/>
</dbReference>